<dbReference type="AlphaFoldDB" id="A0A3B0VHU1"/>
<reference evidence="2" key="1">
    <citation type="submission" date="2018-06" db="EMBL/GenBank/DDBJ databases">
        <authorList>
            <person name="Zhirakovskaya E."/>
        </authorList>
    </citation>
    <scope>NUCLEOTIDE SEQUENCE</scope>
</reference>
<feature type="domain" description="VOC" evidence="1">
    <location>
        <begin position="11"/>
        <end position="126"/>
    </location>
</feature>
<organism evidence="2">
    <name type="scientific">hydrothermal vent metagenome</name>
    <dbReference type="NCBI Taxonomy" id="652676"/>
    <lineage>
        <taxon>unclassified sequences</taxon>
        <taxon>metagenomes</taxon>
        <taxon>ecological metagenomes</taxon>
    </lineage>
</organism>
<dbReference type="InterPro" id="IPR004360">
    <property type="entry name" value="Glyas_Fos-R_dOase_dom"/>
</dbReference>
<evidence type="ECO:0000313" key="2">
    <source>
        <dbReference type="EMBL" id="VAW31264.1"/>
    </source>
</evidence>
<dbReference type="PANTHER" id="PTHR43279">
    <property type="entry name" value="CATECHOL-2,3-DIOXYGENASE"/>
    <property type="match status" value="1"/>
</dbReference>
<evidence type="ECO:0000259" key="1">
    <source>
        <dbReference type="PROSITE" id="PS51819"/>
    </source>
</evidence>
<sequence>MAMETIHPQTQIGLVSLTVADFGRSLPYYQGSIGLKLLRQDGNVVQMGVGKRPLLELVEQPEAMLPRGTTGLYHFALLVPSRLELAKTFKNLVDSKTDLGGFSDHSVSEALYLSDPDGNGIEIYRDRPPEEWPRQNGRLQMNTQPLDLQSLMGELNGRSPQWQGLHPDTKMGHIHLHIRDLDEAEDFYCNKLGFERIMRYGAAAGFVSAGGYHHHIGLNSWAGQGAAAPPANAAGLRHFQILLPTQTALDTVKHRLQANNLSTESHHDGLFLHDPSQNRILLKVK</sequence>
<gene>
    <name evidence="2" type="ORF">MNBD_CHLOROFLEXI01-3934</name>
</gene>
<dbReference type="Gene3D" id="3.10.180.10">
    <property type="entry name" value="2,3-Dihydroxybiphenyl 1,2-Dioxygenase, domain 1"/>
    <property type="match status" value="2"/>
</dbReference>
<dbReference type="EMBL" id="UOEU01000188">
    <property type="protein sequence ID" value="VAW31264.1"/>
    <property type="molecule type" value="Genomic_DNA"/>
</dbReference>
<protein>
    <submittedName>
        <fullName evidence="2">Glyoxalase family protein</fullName>
    </submittedName>
</protein>
<proteinExistence type="predicted"/>
<dbReference type="PROSITE" id="PS51819">
    <property type="entry name" value="VOC"/>
    <property type="match status" value="2"/>
</dbReference>
<dbReference type="SUPFAM" id="SSF54593">
    <property type="entry name" value="Glyoxalase/Bleomycin resistance protein/Dihydroxybiphenyl dioxygenase"/>
    <property type="match status" value="2"/>
</dbReference>
<dbReference type="InterPro" id="IPR037523">
    <property type="entry name" value="VOC_core"/>
</dbReference>
<dbReference type="Pfam" id="PF00903">
    <property type="entry name" value="Glyoxalase"/>
    <property type="match status" value="2"/>
</dbReference>
<feature type="domain" description="VOC" evidence="1">
    <location>
        <begin position="170"/>
        <end position="285"/>
    </location>
</feature>
<dbReference type="PANTHER" id="PTHR43279:SF1">
    <property type="entry name" value="CATECHOL-2,3-DIOXYGENASE"/>
    <property type="match status" value="1"/>
</dbReference>
<name>A0A3B0VHU1_9ZZZZ</name>
<accession>A0A3B0VHU1</accession>
<dbReference type="InterPro" id="IPR029068">
    <property type="entry name" value="Glyas_Bleomycin-R_OHBP_Dase"/>
</dbReference>